<dbReference type="Proteomes" id="UP000638732">
    <property type="component" value="Unassembled WGS sequence"/>
</dbReference>
<sequence length="269" mass="31199">MHYYTMPPPDNLKPYVRCFWVLAHDLGASESNYIYRSVADGCAEMVFHYQGDFAELVSDKPEKGWKAGMHFQTGTYRRFVTEDSFGIFGAYVYPYAIPQLLKMPSYEVTNQMLDVKELFGADGHRLEEEMMLAADNRMRAKILGDFLTQRLQYSSAKDTHIITAIHQVVNQTRQVTSVIDLADRYALSTRQFDRKFKEYAGFSPKTYLRLMRLRMALNQYGCDRSLTQIALDCGYYDQSHFIHDVKAFTGYHPGYYFSGKAEGQEYRNV</sequence>
<keyword evidence="1" id="KW-0805">Transcription regulation</keyword>
<organism evidence="5 6">
    <name type="scientific">Mucilaginibacter agri</name>
    <dbReference type="NCBI Taxonomy" id="2695265"/>
    <lineage>
        <taxon>Bacteria</taxon>
        <taxon>Pseudomonadati</taxon>
        <taxon>Bacteroidota</taxon>
        <taxon>Sphingobacteriia</taxon>
        <taxon>Sphingobacteriales</taxon>
        <taxon>Sphingobacteriaceae</taxon>
        <taxon>Mucilaginibacter</taxon>
    </lineage>
</organism>
<dbReference type="GO" id="GO:0003700">
    <property type="term" value="F:DNA-binding transcription factor activity"/>
    <property type="evidence" value="ECO:0007669"/>
    <property type="project" value="InterPro"/>
</dbReference>
<protein>
    <submittedName>
        <fullName evidence="5">Helix-turn-helix domain-containing protein</fullName>
    </submittedName>
</protein>
<dbReference type="Gene3D" id="1.10.10.60">
    <property type="entry name" value="Homeodomain-like"/>
    <property type="match status" value="1"/>
</dbReference>
<gene>
    <name evidence="5" type="ORF">GSY63_05375</name>
</gene>
<dbReference type="PANTHER" id="PTHR46796:SF13">
    <property type="entry name" value="HTH-TYPE TRANSCRIPTIONAL ACTIVATOR RHAS"/>
    <property type="match status" value="1"/>
</dbReference>
<reference evidence="5" key="2">
    <citation type="submission" date="2020-10" db="EMBL/GenBank/DDBJ databases">
        <title>Mucilaginibacter sp. nov., isolated from soil.</title>
        <authorList>
            <person name="Jeon C.O."/>
        </authorList>
    </citation>
    <scope>NUCLEOTIDE SEQUENCE</scope>
    <source>
        <strain evidence="5">R11</strain>
    </source>
</reference>
<dbReference type="Pfam" id="PF12833">
    <property type="entry name" value="HTH_18"/>
    <property type="match status" value="1"/>
</dbReference>
<dbReference type="EMBL" id="WWEO01000039">
    <property type="protein sequence ID" value="NCD68780.1"/>
    <property type="molecule type" value="Genomic_DNA"/>
</dbReference>
<dbReference type="PANTHER" id="PTHR46796">
    <property type="entry name" value="HTH-TYPE TRANSCRIPTIONAL ACTIVATOR RHAS-RELATED"/>
    <property type="match status" value="1"/>
</dbReference>
<evidence type="ECO:0000313" key="6">
    <source>
        <dbReference type="Proteomes" id="UP000638732"/>
    </source>
</evidence>
<reference evidence="5" key="1">
    <citation type="submission" date="2020-01" db="EMBL/GenBank/DDBJ databases">
        <authorList>
            <person name="Seo Y.L."/>
        </authorList>
    </citation>
    <scope>NUCLEOTIDE SEQUENCE</scope>
    <source>
        <strain evidence="5">R11</strain>
    </source>
</reference>
<dbReference type="SMART" id="SM00342">
    <property type="entry name" value="HTH_ARAC"/>
    <property type="match status" value="1"/>
</dbReference>
<accession>A0A965ZDM3</accession>
<evidence type="ECO:0000256" key="3">
    <source>
        <dbReference type="ARBA" id="ARBA00023163"/>
    </source>
</evidence>
<dbReference type="InterPro" id="IPR050204">
    <property type="entry name" value="AraC_XylS_family_regulators"/>
</dbReference>
<dbReference type="GO" id="GO:0043565">
    <property type="term" value="F:sequence-specific DNA binding"/>
    <property type="evidence" value="ECO:0007669"/>
    <property type="project" value="InterPro"/>
</dbReference>
<dbReference type="AlphaFoldDB" id="A0A965ZDM3"/>
<dbReference type="InterPro" id="IPR009057">
    <property type="entry name" value="Homeodomain-like_sf"/>
</dbReference>
<dbReference type="PROSITE" id="PS01124">
    <property type="entry name" value="HTH_ARAC_FAMILY_2"/>
    <property type="match status" value="1"/>
</dbReference>
<dbReference type="InterPro" id="IPR018060">
    <property type="entry name" value="HTH_AraC"/>
</dbReference>
<proteinExistence type="predicted"/>
<dbReference type="InterPro" id="IPR046532">
    <property type="entry name" value="DUF6597"/>
</dbReference>
<dbReference type="SUPFAM" id="SSF46689">
    <property type="entry name" value="Homeodomain-like"/>
    <property type="match status" value="1"/>
</dbReference>
<dbReference type="RefSeq" id="WP_166584798.1">
    <property type="nucleotide sequence ID" value="NZ_WWEO01000039.1"/>
</dbReference>
<evidence type="ECO:0000259" key="4">
    <source>
        <dbReference type="PROSITE" id="PS01124"/>
    </source>
</evidence>
<evidence type="ECO:0000256" key="2">
    <source>
        <dbReference type="ARBA" id="ARBA00023125"/>
    </source>
</evidence>
<evidence type="ECO:0000313" key="5">
    <source>
        <dbReference type="EMBL" id="NCD68780.1"/>
    </source>
</evidence>
<name>A0A965ZDM3_9SPHI</name>
<feature type="domain" description="HTH araC/xylS-type" evidence="4">
    <location>
        <begin position="159"/>
        <end position="259"/>
    </location>
</feature>
<comment type="caution">
    <text evidence="5">The sequence shown here is derived from an EMBL/GenBank/DDBJ whole genome shotgun (WGS) entry which is preliminary data.</text>
</comment>
<keyword evidence="6" id="KW-1185">Reference proteome</keyword>
<keyword evidence="2" id="KW-0238">DNA-binding</keyword>
<evidence type="ECO:0000256" key="1">
    <source>
        <dbReference type="ARBA" id="ARBA00023015"/>
    </source>
</evidence>
<dbReference type="Pfam" id="PF20240">
    <property type="entry name" value="DUF6597"/>
    <property type="match status" value="1"/>
</dbReference>
<keyword evidence="3" id="KW-0804">Transcription</keyword>